<protein>
    <submittedName>
        <fullName evidence="3">Uncharacterized protein</fullName>
    </submittedName>
</protein>
<keyword evidence="2" id="KW-0472">Membrane</keyword>
<dbReference type="EMBL" id="NUHO01000075">
    <property type="protein sequence ID" value="PGM91637.1"/>
    <property type="molecule type" value="Genomic_DNA"/>
</dbReference>
<feature type="coiled-coil region" evidence="1">
    <location>
        <begin position="1"/>
        <end position="28"/>
    </location>
</feature>
<accession>A0A2B9DVL0</accession>
<name>A0A2B9DVL0_BACCE</name>
<evidence type="ECO:0000313" key="4">
    <source>
        <dbReference type="Proteomes" id="UP000222054"/>
    </source>
</evidence>
<reference evidence="3 4" key="1">
    <citation type="submission" date="2017-09" db="EMBL/GenBank/DDBJ databases">
        <title>Large-scale bioinformatics analysis of Bacillus genomes uncovers conserved roles of natural products in bacterial physiology.</title>
        <authorList>
            <consortium name="Agbiome Team Llc"/>
            <person name="Bleich R.M."/>
            <person name="Grubbs K.J."/>
            <person name="Santa Maria K.C."/>
            <person name="Allen S.E."/>
            <person name="Farag S."/>
            <person name="Shank E.A."/>
            <person name="Bowers A."/>
        </authorList>
    </citation>
    <scope>NUCLEOTIDE SEQUENCE [LARGE SCALE GENOMIC DNA]</scope>
    <source>
        <strain evidence="3 4">AFS053130</strain>
    </source>
</reference>
<feature type="transmembrane region" description="Helical" evidence="2">
    <location>
        <begin position="65"/>
        <end position="82"/>
    </location>
</feature>
<organism evidence="3 4">
    <name type="scientific">Bacillus cereus</name>
    <dbReference type="NCBI Taxonomy" id="1396"/>
    <lineage>
        <taxon>Bacteria</taxon>
        <taxon>Bacillati</taxon>
        <taxon>Bacillota</taxon>
        <taxon>Bacilli</taxon>
        <taxon>Bacillales</taxon>
        <taxon>Bacillaceae</taxon>
        <taxon>Bacillus</taxon>
        <taxon>Bacillus cereus group</taxon>
    </lineage>
</organism>
<proteinExistence type="predicted"/>
<keyword evidence="2" id="KW-0812">Transmembrane</keyword>
<keyword evidence="1" id="KW-0175">Coiled coil</keyword>
<comment type="caution">
    <text evidence="3">The sequence shown here is derived from an EMBL/GenBank/DDBJ whole genome shotgun (WGS) entry which is preliminary data.</text>
</comment>
<dbReference type="AlphaFoldDB" id="A0A2B9DVL0"/>
<evidence type="ECO:0000256" key="2">
    <source>
        <dbReference type="SAM" id="Phobius"/>
    </source>
</evidence>
<sequence length="83" mass="9548">MEELKEKMHEMDKKISLIEERVKRLDKLPSGPEIKQMVSEVIDSKNLANMDKVELEMTKSRNVQIIWTIGTIITVVVAAIKLL</sequence>
<evidence type="ECO:0000256" key="1">
    <source>
        <dbReference type="SAM" id="Coils"/>
    </source>
</evidence>
<keyword evidence="2" id="KW-1133">Transmembrane helix</keyword>
<evidence type="ECO:0000313" key="3">
    <source>
        <dbReference type="EMBL" id="PGM91637.1"/>
    </source>
</evidence>
<gene>
    <name evidence="3" type="ORF">CN958_17915</name>
</gene>
<dbReference type="Proteomes" id="UP000222054">
    <property type="component" value="Unassembled WGS sequence"/>
</dbReference>